<dbReference type="GO" id="GO:0009228">
    <property type="term" value="P:thiamine biosynthetic process"/>
    <property type="evidence" value="ECO:0007669"/>
    <property type="project" value="InterPro"/>
</dbReference>
<dbReference type="AlphaFoldDB" id="A0A075FJ56"/>
<sequence>MSNRLSEERIIQLFNKIMPENRLLLDDDVSGFKTNISNIFISSDMLVQSTDIPPSMSLSQASRKSIIMSVSDFASKGIKPKYCNLSVGIPKSFSINDVKQLVKGFDIALKEHEIILIGGDTNSSDELIIDSTLIGFSNNKVPKRNNAHDKDIIYCLGTFGLTGAGMHLLFNNIKPSNSFEKQAIKSVLHPVVESDIFNKLVKII</sequence>
<organism evidence="2">
    <name type="scientific">uncultured marine thaumarchaeote AD1000_11_E10</name>
    <dbReference type="NCBI Taxonomy" id="1455890"/>
    <lineage>
        <taxon>Archaea</taxon>
        <taxon>Nitrososphaerota</taxon>
        <taxon>environmental samples</taxon>
    </lineage>
</organism>
<accession>A0A075FJ56</accession>
<keyword evidence="2" id="KW-0808">Transferase</keyword>
<gene>
    <name evidence="2" type="primary">thiL</name>
</gene>
<protein>
    <submittedName>
        <fullName evidence="2">Thiamine-monophosphate kinase (ThiL)</fullName>
        <ecNumber evidence="2">2.7.4.16</ecNumber>
    </submittedName>
</protein>
<proteinExistence type="predicted"/>
<dbReference type="SUPFAM" id="SSF55326">
    <property type="entry name" value="PurM N-terminal domain-like"/>
    <property type="match status" value="1"/>
</dbReference>
<evidence type="ECO:0000259" key="1">
    <source>
        <dbReference type="Pfam" id="PF00586"/>
    </source>
</evidence>
<dbReference type="InterPro" id="IPR036921">
    <property type="entry name" value="PurM-like_N_sf"/>
</dbReference>
<evidence type="ECO:0000313" key="2">
    <source>
        <dbReference type="EMBL" id="AIE91450.1"/>
    </source>
</evidence>
<dbReference type="Gene3D" id="3.30.1330.10">
    <property type="entry name" value="PurM-like, N-terminal domain"/>
    <property type="match status" value="1"/>
</dbReference>
<dbReference type="GO" id="GO:0009030">
    <property type="term" value="F:thiamine-phosphate kinase activity"/>
    <property type="evidence" value="ECO:0007669"/>
    <property type="project" value="UniProtKB-EC"/>
</dbReference>
<keyword evidence="2" id="KW-0418">Kinase</keyword>
<reference evidence="2" key="1">
    <citation type="journal article" date="2014" name="Genome Biol. Evol.">
        <title>Pangenome evidence for extensive interdomain horizontal transfer affecting lineage core and shell genes in uncultured planktonic thaumarchaeota and euryarchaeota.</title>
        <authorList>
            <person name="Deschamps P."/>
            <person name="Zivanovic Y."/>
            <person name="Moreira D."/>
            <person name="Rodriguez-Valera F."/>
            <person name="Lopez-Garcia P."/>
        </authorList>
    </citation>
    <scope>NUCLEOTIDE SEQUENCE</scope>
</reference>
<dbReference type="Pfam" id="PF00586">
    <property type="entry name" value="AIRS"/>
    <property type="match status" value="1"/>
</dbReference>
<dbReference type="EMBL" id="KF900338">
    <property type="protein sequence ID" value="AIE91450.1"/>
    <property type="molecule type" value="Genomic_DNA"/>
</dbReference>
<dbReference type="InterPro" id="IPR016188">
    <property type="entry name" value="PurM-like_N"/>
</dbReference>
<dbReference type="PANTHER" id="PTHR30270">
    <property type="entry name" value="THIAMINE-MONOPHOSPHATE KINASE"/>
    <property type="match status" value="1"/>
</dbReference>
<dbReference type="PANTHER" id="PTHR30270:SF0">
    <property type="entry name" value="THIAMINE-MONOPHOSPHATE KINASE"/>
    <property type="match status" value="1"/>
</dbReference>
<name>A0A075FJ56_9ARCH</name>
<dbReference type="InterPro" id="IPR006283">
    <property type="entry name" value="ThiL-like"/>
</dbReference>
<feature type="domain" description="PurM-like N-terminal" evidence="1">
    <location>
        <begin position="37"/>
        <end position="135"/>
    </location>
</feature>
<dbReference type="EC" id="2.7.4.16" evidence="2"/>